<evidence type="ECO:0000256" key="1">
    <source>
        <dbReference type="SAM" id="Phobius"/>
    </source>
</evidence>
<keyword evidence="3" id="KW-1185">Reference proteome</keyword>
<reference evidence="2" key="1">
    <citation type="submission" date="2021-10" db="EMBL/GenBank/DDBJ databases">
        <title>Streptomonospora sp. nov., isolated from mangrove soil.</title>
        <authorList>
            <person name="Chen X."/>
            <person name="Ge X."/>
            <person name="Liu W."/>
        </authorList>
    </citation>
    <scope>NUCLEOTIDE SEQUENCE</scope>
    <source>
        <strain evidence="2">S1-112</strain>
    </source>
</reference>
<keyword evidence="1" id="KW-0472">Membrane</keyword>
<keyword evidence="1" id="KW-1133">Transmembrane helix</keyword>
<proteinExistence type="predicted"/>
<feature type="transmembrane region" description="Helical" evidence="1">
    <location>
        <begin position="98"/>
        <end position="114"/>
    </location>
</feature>
<gene>
    <name evidence="2" type="ORF">LG943_05925</name>
</gene>
<protein>
    <submittedName>
        <fullName evidence="2">Uncharacterized protein</fullName>
    </submittedName>
</protein>
<organism evidence="2 3">
    <name type="scientific">Streptomonospora mangrovi</name>
    <dbReference type="NCBI Taxonomy" id="2883123"/>
    <lineage>
        <taxon>Bacteria</taxon>
        <taxon>Bacillati</taxon>
        <taxon>Actinomycetota</taxon>
        <taxon>Actinomycetes</taxon>
        <taxon>Streptosporangiales</taxon>
        <taxon>Nocardiopsidaceae</taxon>
        <taxon>Streptomonospora</taxon>
    </lineage>
</organism>
<evidence type="ECO:0000313" key="2">
    <source>
        <dbReference type="EMBL" id="MDA0563866.1"/>
    </source>
</evidence>
<keyword evidence="1" id="KW-0812">Transmembrane</keyword>
<sequence>MNAVECWFCSTPIRGGRFLRFDMYRNAQYTPLLVAVHARWEQAWVNIPRCERCGFGHGVERVTRWILAGSAVVTVLPTLLMTGSYLGGEPWADSWQIVYPWIWTLAWLGLWLGIRQHRIPWRRLAPRPERHARAHPGVRALAEEGWKPGGPFGPG</sequence>
<feature type="transmembrane region" description="Helical" evidence="1">
    <location>
        <begin position="65"/>
        <end position="86"/>
    </location>
</feature>
<comment type="caution">
    <text evidence="2">The sequence shown here is derived from an EMBL/GenBank/DDBJ whole genome shotgun (WGS) entry which is preliminary data.</text>
</comment>
<dbReference type="EMBL" id="JAJAQC010000007">
    <property type="protein sequence ID" value="MDA0563866.1"/>
    <property type="molecule type" value="Genomic_DNA"/>
</dbReference>
<accession>A0A9X3NKR4</accession>
<evidence type="ECO:0000313" key="3">
    <source>
        <dbReference type="Proteomes" id="UP001140076"/>
    </source>
</evidence>
<dbReference type="Proteomes" id="UP001140076">
    <property type="component" value="Unassembled WGS sequence"/>
</dbReference>
<dbReference type="RefSeq" id="WP_270071151.1">
    <property type="nucleotide sequence ID" value="NZ_JAJAQC010000007.1"/>
</dbReference>
<name>A0A9X3NKR4_9ACTN</name>
<dbReference type="AlphaFoldDB" id="A0A9X3NKR4"/>